<dbReference type="GO" id="GO:0046872">
    <property type="term" value="F:metal ion binding"/>
    <property type="evidence" value="ECO:0007669"/>
    <property type="project" value="UniProtKB-KW"/>
</dbReference>
<dbReference type="AlphaFoldDB" id="A0A220VER7"/>
<keyword evidence="5" id="KW-1185">Reference proteome</keyword>
<dbReference type="RefSeq" id="WP_089073624.1">
    <property type="nucleotide sequence ID" value="NZ_CBCSAM010000001.1"/>
</dbReference>
<dbReference type="Gene3D" id="1.20.1440.100">
    <property type="entry name" value="SG protein - dephosphorylation function"/>
    <property type="match status" value="1"/>
</dbReference>
<dbReference type="Gene3D" id="3.40.50.1000">
    <property type="entry name" value="HAD superfamily/HAD-like"/>
    <property type="match status" value="1"/>
</dbReference>
<accession>A0A220VER7</accession>
<dbReference type="EMBL" id="CP022355">
    <property type="protein sequence ID" value="ASK78716.1"/>
    <property type="molecule type" value="Genomic_DNA"/>
</dbReference>
<dbReference type="NCBIfam" id="TIGR01490">
    <property type="entry name" value="HAD-SF-IB-hyp1"/>
    <property type="match status" value="1"/>
</dbReference>
<evidence type="ECO:0000313" key="4">
    <source>
        <dbReference type="EMBL" id="ASK78716.1"/>
    </source>
</evidence>
<keyword evidence="3" id="KW-0460">Magnesium</keyword>
<dbReference type="InterPro" id="IPR023214">
    <property type="entry name" value="HAD_sf"/>
</dbReference>
<dbReference type="InterPro" id="IPR050582">
    <property type="entry name" value="HAD-like_SerB"/>
</dbReference>
<evidence type="ECO:0000256" key="1">
    <source>
        <dbReference type="ARBA" id="ARBA00022723"/>
    </source>
</evidence>
<dbReference type="Pfam" id="PF12710">
    <property type="entry name" value="HAD"/>
    <property type="match status" value="1"/>
</dbReference>
<organism evidence="4 5">
    <name type="scientific">Paraphotobacterium marinum</name>
    <dbReference type="NCBI Taxonomy" id="1755811"/>
    <lineage>
        <taxon>Bacteria</taxon>
        <taxon>Pseudomonadati</taxon>
        <taxon>Pseudomonadota</taxon>
        <taxon>Gammaproteobacteria</taxon>
        <taxon>Vibrionales</taxon>
        <taxon>Vibrionaceae</taxon>
        <taxon>Paraphotobacterium</taxon>
    </lineage>
</organism>
<dbReference type="PANTHER" id="PTHR43344">
    <property type="entry name" value="PHOSPHOSERINE PHOSPHATASE"/>
    <property type="match status" value="1"/>
</dbReference>
<gene>
    <name evidence="4" type="ORF">CF386_06750</name>
</gene>
<keyword evidence="2 4" id="KW-0378">Hydrolase</keyword>
<dbReference type="GO" id="GO:0016787">
    <property type="term" value="F:hydrolase activity"/>
    <property type="evidence" value="ECO:0007669"/>
    <property type="project" value="UniProtKB-KW"/>
</dbReference>
<dbReference type="InterPro" id="IPR036412">
    <property type="entry name" value="HAD-like_sf"/>
</dbReference>
<evidence type="ECO:0000256" key="2">
    <source>
        <dbReference type="ARBA" id="ARBA00022801"/>
    </source>
</evidence>
<name>A0A220VER7_9GAMM</name>
<dbReference type="CDD" id="cd02612">
    <property type="entry name" value="HAD_PGPPase"/>
    <property type="match status" value="1"/>
</dbReference>
<dbReference type="KEGG" id="pmai:CF386_06750"/>
<dbReference type="SUPFAM" id="SSF56784">
    <property type="entry name" value="HAD-like"/>
    <property type="match status" value="1"/>
</dbReference>
<dbReference type="NCBIfam" id="TIGR01488">
    <property type="entry name" value="HAD-SF-IB"/>
    <property type="match status" value="1"/>
</dbReference>
<dbReference type="OrthoDB" id="9784466at2"/>
<sequence>MENNTLAIFDLDETLICGDSSSLWNEFLIEKEIAPKSLQDVEQSLMEDYYRGELNIYKYMEKTLHPLISLDTKKVDALLNEFISTKIIKIFYPDAIDCIKKHKENGHKIMIISATGEHIVKKIAEYLDISESIGIQVETINHKFTGKILGTPSYKEGKVIRLKHWLENQCINYHNSVAYSDSANDIPLLNFAKHAVAVNPNQQLLKYSKSKNWLVKTWKL</sequence>
<reference evidence="4 5" key="1">
    <citation type="journal article" date="2016" name="Int. J. Syst. Evol. Microbiol.">
        <title>Paraphotobacterium marinum gen. nov., sp. nov., a member of the family Vibrionaceae, isolated from surface seawater.</title>
        <authorList>
            <person name="Huang Z."/>
            <person name="Dong C."/>
            <person name="Shao Z."/>
        </authorList>
    </citation>
    <scope>NUCLEOTIDE SEQUENCE [LARGE SCALE GENOMIC DNA]</scope>
    <source>
        <strain evidence="4 5">NSCS20N07D</strain>
    </source>
</reference>
<dbReference type="PANTHER" id="PTHR43344:SF13">
    <property type="entry name" value="PHOSPHATASE RV3661-RELATED"/>
    <property type="match status" value="1"/>
</dbReference>
<dbReference type="InterPro" id="IPR006385">
    <property type="entry name" value="HAD_hydro_SerB1"/>
</dbReference>
<evidence type="ECO:0000256" key="3">
    <source>
        <dbReference type="ARBA" id="ARBA00022842"/>
    </source>
</evidence>
<dbReference type="Proteomes" id="UP000242175">
    <property type="component" value="Chromosome large"/>
</dbReference>
<proteinExistence type="predicted"/>
<evidence type="ECO:0000313" key="5">
    <source>
        <dbReference type="Proteomes" id="UP000242175"/>
    </source>
</evidence>
<keyword evidence="1" id="KW-0479">Metal-binding</keyword>
<protein>
    <submittedName>
        <fullName evidence="4">Hydrolase</fullName>
    </submittedName>
</protein>